<gene>
    <name evidence="3" type="ORF">AMTR_s00062p00076870</name>
</gene>
<dbReference type="SUPFAM" id="SSF52499">
    <property type="entry name" value="Isochorismatase-like hydrolases"/>
    <property type="match status" value="1"/>
</dbReference>
<evidence type="ECO:0000256" key="1">
    <source>
        <dbReference type="ARBA" id="ARBA00006336"/>
    </source>
</evidence>
<keyword evidence="4" id="KW-1185">Reference proteome</keyword>
<dbReference type="PANTHER" id="PTHR47297">
    <property type="match status" value="1"/>
</dbReference>
<comment type="similarity">
    <text evidence="1">Belongs to the isochorismatase family.</text>
</comment>
<dbReference type="eggNOG" id="ENOG502QR6S">
    <property type="taxonomic scope" value="Eukaryota"/>
</dbReference>
<dbReference type="Pfam" id="PF00857">
    <property type="entry name" value="Isochorismatase"/>
    <property type="match status" value="1"/>
</dbReference>
<dbReference type="OrthoDB" id="2013482at2759"/>
<dbReference type="EMBL" id="KI392068">
    <property type="protein sequence ID" value="ERN19551.1"/>
    <property type="molecule type" value="Genomic_DNA"/>
</dbReference>
<dbReference type="InterPro" id="IPR044717">
    <property type="entry name" value="NIC1"/>
</dbReference>
<proteinExistence type="inferred from homology"/>
<dbReference type="KEGG" id="atr:18447938"/>
<protein>
    <recommendedName>
        <fullName evidence="2">Isochorismatase-like domain-containing protein</fullName>
    </recommendedName>
</protein>
<dbReference type="Gene3D" id="3.40.50.850">
    <property type="entry name" value="Isochorismatase-like"/>
    <property type="match status" value="1"/>
</dbReference>
<organism evidence="3 4">
    <name type="scientific">Amborella trichopoda</name>
    <dbReference type="NCBI Taxonomy" id="13333"/>
    <lineage>
        <taxon>Eukaryota</taxon>
        <taxon>Viridiplantae</taxon>
        <taxon>Streptophyta</taxon>
        <taxon>Embryophyta</taxon>
        <taxon>Tracheophyta</taxon>
        <taxon>Spermatophyta</taxon>
        <taxon>Magnoliopsida</taxon>
        <taxon>Amborellales</taxon>
        <taxon>Amborellaceae</taxon>
        <taxon>Amborella</taxon>
    </lineage>
</organism>
<dbReference type="InterPro" id="IPR000868">
    <property type="entry name" value="Isochorismatase-like_dom"/>
</dbReference>
<dbReference type="GO" id="GO:0019365">
    <property type="term" value="P:pyridine nucleotide salvage"/>
    <property type="evidence" value="ECO:0007669"/>
    <property type="project" value="InterPro"/>
</dbReference>
<dbReference type="CDD" id="cd00431">
    <property type="entry name" value="cysteine_hydrolases"/>
    <property type="match status" value="1"/>
</dbReference>
<sequence length="241" mass="26489">MVAPVFDLLKAELPLQEESFFISPSKRTGLVLVDINNGFCTPGAGNLAPREPNKQISRMVDESVRLARIFSKKKWPMLAFLDTHHPNKPELPYPPHCIAGSGEENLVPALQWLEKDPNVTIQRKDCINGFIGCIQNDGTNTFVDWVKANMVQAILVVGICTDICVFDFVAATLSARNCGLLPPLKDVAVYSNGCATFDFPSSIAQSIKGSNPHPQETMHHMGLYFAKLRGAKIVKEVSVPN</sequence>
<dbReference type="InterPro" id="IPR036380">
    <property type="entry name" value="Isochorismatase-like_sf"/>
</dbReference>
<dbReference type="Proteomes" id="UP000017836">
    <property type="component" value="Unassembled WGS sequence"/>
</dbReference>
<name>U5D1S7_AMBTC</name>
<dbReference type="PANTHER" id="PTHR47297:SF2">
    <property type="entry name" value="OS02G0606800 PROTEIN"/>
    <property type="match status" value="1"/>
</dbReference>
<reference evidence="4" key="1">
    <citation type="journal article" date="2013" name="Science">
        <title>The Amborella genome and the evolution of flowering plants.</title>
        <authorList>
            <consortium name="Amborella Genome Project"/>
        </authorList>
    </citation>
    <scope>NUCLEOTIDE SEQUENCE [LARGE SCALE GENOMIC DNA]</scope>
</reference>
<evidence type="ECO:0000313" key="3">
    <source>
        <dbReference type="EMBL" id="ERN19551.1"/>
    </source>
</evidence>
<dbReference type="OMA" id="DSHQPDK"/>
<accession>U5D1S7</accession>
<dbReference type="Gramene" id="ERN19551">
    <property type="protein sequence ID" value="ERN19551"/>
    <property type="gene ID" value="AMTR_s00062p00076870"/>
</dbReference>
<dbReference type="STRING" id="13333.U5D1S7"/>
<dbReference type="GO" id="GO:0008936">
    <property type="term" value="F:nicotinamidase activity"/>
    <property type="evidence" value="ECO:0007669"/>
    <property type="project" value="InterPro"/>
</dbReference>
<dbReference type="HOGENOM" id="CLU_100758_0_0_1"/>
<feature type="domain" description="Isochorismatase-like" evidence="2">
    <location>
        <begin position="29"/>
        <end position="198"/>
    </location>
</feature>
<evidence type="ECO:0000259" key="2">
    <source>
        <dbReference type="Pfam" id="PF00857"/>
    </source>
</evidence>
<dbReference type="AlphaFoldDB" id="U5D1S7"/>
<evidence type="ECO:0000313" key="4">
    <source>
        <dbReference type="Proteomes" id="UP000017836"/>
    </source>
</evidence>